<dbReference type="Gene3D" id="3.40.50.300">
    <property type="entry name" value="P-loop containing nucleotide triphosphate hydrolases"/>
    <property type="match status" value="1"/>
</dbReference>
<dbReference type="SMART" id="SM00382">
    <property type="entry name" value="AAA"/>
    <property type="match status" value="1"/>
</dbReference>
<dbReference type="SMART" id="SM00028">
    <property type="entry name" value="TPR"/>
    <property type="match status" value="4"/>
</dbReference>
<protein>
    <submittedName>
        <fullName evidence="4">Tetratricopeptide repeat protein</fullName>
    </submittedName>
</protein>
<dbReference type="InterPro" id="IPR003593">
    <property type="entry name" value="AAA+_ATPase"/>
</dbReference>
<keyword evidence="2" id="KW-0802">TPR repeat</keyword>
<gene>
    <name evidence="4" type="ORF">ACFU0X_07515</name>
</gene>
<dbReference type="InterPro" id="IPR011990">
    <property type="entry name" value="TPR-like_helical_dom_sf"/>
</dbReference>
<feature type="domain" description="AAA+ ATPase" evidence="3">
    <location>
        <begin position="121"/>
        <end position="256"/>
    </location>
</feature>
<dbReference type="Proteomes" id="UP001600650">
    <property type="component" value="Unassembled WGS sequence"/>
</dbReference>
<evidence type="ECO:0000256" key="1">
    <source>
        <dbReference type="ARBA" id="ARBA00022737"/>
    </source>
</evidence>
<evidence type="ECO:0000256" key="2">
    <source>
        <dbReference type="ARBA" id="ARBA00022803"/>
    </source>
</evidence>
<organism evidence="4 5">
    <name type="scientific">Streptomyces cellulosae</name>
    <dbReference type="NCBI Taxonomy" id="1968"/>
    <lineage>
        <taxon>Bacteria</taxon>
        <taxon>Bacillati</taxon>
        <taxon>Actinomycetota</taxon>
        <taxon>Actinomycetes</taxon>
        <taxon>Kitasatosporales</taxon>
        <taxon>Streptomycetaceae</taxon>
        <taxon>Streptomyces</taxon>
    </lineage>
</organism>
<keyword evidence="1" id="KW-0677">Repeat</keyword>
<dbReference type="InterPro" id="IPR013105">
    <property type="entry name" value="TPR_2"/>
</dbReference>
<dbReference type="EMBL" id="JBHVBU010000014">
    <property type="protein sequence ID" value="MFE7962884.1"/>
    <property type="molecule type" value="Genomic_DNA"/>
</dbReference>
<dbReference type="SUPFAM" id="SSF48452">
    <property type="entry name" value="TPR-like"/>
    <property type="match status" value="2"/>
</dbReference>
<evidence type="ECO:0000259" key="3">
    <source>
        <dbReference type="SMART" id="SM00382"/>
    </source>
</evidence>
<dbReference type="PRINTS" id="PR00364">
    <property type="entry name" value="DISEASERSIST"/>
</dbReference>
<keyword evidence="5" id="KW-1185">Reference proteome</keyword>
<dbReference type="InterPro" id="IPR027417">
    <property type="entry name" value="P-loop_NTPase"/>
</dbReference>
<dbReference type="Gene3D" id="1.25.40.10">
    <property type="entry name" value="Tetratricopeptide repeat domain"/>
    <property type="match status" value="2"/>
</dbReference>
<dbReference type="Pfam" id="PF00931">
    <property type="entry name" value="NB-ARC"/>
    <property type="match status" value="1"/>
</dbReference>
<proteinExistence type="predicted"/>
<dbReference type="Pfam" id="PF07719">
    <property type="entry name" value="TPR_2"/>
    <property type="match status" value="1"/>
</dbReference>
<dbReference type="InterPro" id="IPR019734">
    <property type="entry name" value="TPR_rpt"/>
</dbReference>
<dbReference type="PANTHER" id="PTHR47691">
    <property type="entry name" value="REGULATOR-RELATED"/>
    <property type="match status" value="1"/>
</dbReference>
<dbReference type="RefSeq" id="WP_381725740.1">
    <property type="nucleotide sequence ID" value="NZ_JBHVBU010000014.1"/>
</dbReference>
<dbReference type="InterPro" id="IPR002182">
    <property type="entry name" value="NB-ARC"/>
</dbReference>
<dbReference type="SUPFAM" id="SSF52540">
    <property type="entry name" value="P-loop containing nucleoside triphosphate hydrolases"/>
    <property type="match status" value="1"/>
</dbReference>
<sequence length="901" mass="97774">MADRLSSRRSSYWATGALCGTVAALSATGDIIFDLFDGSTAIAVGGGTAVLIGGLAWYHSAHAQPGTAVAQPAARGVVRHELPSTAPWVGRRTLLDGLLATLRDVPAPTGGTLSVGLSHSQSKIVAVHGAPGTGKTTLALNAAHRVKDDYPDGQLHLALRGDGDEPMTSADALEELLLRLGVARADIPARVADRAARLRTLTNDLRLLMVLDNAHNAEQVRPLLPVGAGCAVLITSRRALSVGDVARPPVHVSLPNEDDALSVLAHWAGEERIAADLATALRITRFCGRLPLALHIVGSKLRNRPDLSLAQMRARLEDERERLRELSRSDSSLEACLGFSHRELSEPTRAAFDLIASLPAGRLTDWHFASVLESRRTAVEACDELVEVSLMEADGGGEADRGYRVHDLIRVYAAEQYDRLPPDDRRQLEARLVRALRDAVVHLAASRAPELAAEVSTERVAGLDRSSAAAWVSGEQKRLEWAIGRGRSLGMDTEAAEIGEALSYFLNDITLPSGAADWLFSAPSGARPRVRRSLRRARATMALAEGAPDTALSLLVSDDTETEERPDAVDRARDEMVVAAAHAAKRDFRDALRHITGAVDGLRTAGDSWHVLNSLEKLGEFQRWRGKPELAERSQREALRLAEQTGDLRACARLRRTLAETLGYLRRPVEAAPLLEEAIHDFRVLNDRRWEGASLYALGKIYRLLGRRDEALDCYRRAEEIFGPMGERHWVGRVMNARIRVLAGMGDLEAARETAGSAIEIFRQLGDEMWVAHTQRDVGWLHLKAGRPAEALGPLTHAVEVTERAGDAYANAMARHLRGVAHRDLSRPAEAHADFDAALSVYRSGDYAWNEAAVVHDVVRALRAEGRSEEAAALETGTAAANPLFTGMHGRNGAEAVPDED</sequence>
<evidence type="ECO:0000313" key="5">
    <source>
        <dbReference type="Proteomes" id="UP001600650"/>
    </source>
</evidence>
<dbReference type="PANTHER" id="PTHR47691:SF3">
    <property type="entry name" value="HTH-TYPE TRANSCRIPTIONAL REGULATOR RV0890C-RELATED"/>
    <property type="match status" value="1"/>
</dbReference>
<reference evidence="4 5" key="1">
    <citation type="submission" date="2024-09" db="EMBL/GenBank/DDBJ databases">
        <title>The Natural Products Discovery Center: Release of the First 8490 Sequenced Strains for Exploring Actinobacteria Biosynthetic Diversity.</title>
        <authorList>
            <person name="Kalkreuter E."/>
            <person name="Kautsar S.A."/>
            <person name="Yang D."/>
            <person name="Bader C.D."/>
            <person name="Teijaro C.N."/>
            <person name="Fluegel L."/>
            <person name="Davis C.M."/>
            <person name="Simpson J.R."/>
            <person name="Lauterbach L."/>
            <person name="Steele A.D."/>
            <person name="Gui C."/>
            <person name="Meng S."/>
            <person name="Li G."/>
            <person name="Viehrig K."/>
            <person name="Ye F."/>
            <person name="Su P."/>
            <person name="Kiefer A.F."/>
            <person name="Nichols A."/>
            <person name="Cepeda A.J."/>
            <person name="Yan W."/>
            <person name="Fan B."/>
            <person name="Jiang Y."/>
            <person name="Adhikari A."/>
            <person name="Zheng C.-J."/>
            <person name="Schuster L."/>
            <person name="Cowan T.M."/>
            <person name="Smanski M.J."/>
            <person name="Chevrette M.G."/>
            <person name="De Carvalho L.P.S."/>
            <person name="Shen B."/>
        </authorList>
    </citation>
    <scope>NUCLEOTIDE SEQUENCE [LARGE SCALE GENOMIC DNA]</scope>
    <source>
        <strain evidence="4 5">NPDC057399</strain>
    </source>
</reference>
<accession>A0ABW6JD45</accession>
<dbReference type="InterPro" id="IPR042197">
    <property type="entry name" value="Apaf_helical"/>
</dbReference>
<comment type="caution">
    <text evidence="4">The sequence shown here is derived from an EMBL/GenBank/DDBJ whole genome shotgun (WGS) entry which is preliminary data.</text>
</comment>
<dbReference type="Pfam" id="PF13424">
    <property type="entry name" value="TPR_12"/>
    <property type="match status" value="2"/>
</dbReference>
<name>A0ABW6JD45_STRCE</name>
<dbReference type="Gene3D" id="1.10.8.430">
    <property type="entry name" value="Helical domain of apoptotic protease-activating factors"/>
    <property type="match status" value="1"/>
</dbReference>
<evidence type="ECO:0000313" key="4">
    <source>
        <dbReference type="EMBL" id="MFE7962884.1"/>
    </source>
</evidence>